<reference evidence="1" key="1">
    <citation type="journal article" date="2021" name="Genome Biol. Evol.">
        <title>A High-Quality Reference Genome for a Parasitic Bivalve with Doubly Uniparental Inheritance (Bivalvia: Unionida).</title>
        <authorList>
            <person name="Smith C.H."/>
        </authorList>
    </citation>
    <scope>NUCLEOTIDE SEQUENCE</scope>
    <source>
        <strain evidence="1">CHS0354</strain>
    </source>
</reference>
<organism evidence="1 2">
    <name type="scientific">Potamilus streckersoni</name>
    <dbReference type="NCBI Taxonomy" id="2493646"/>
    <lineage>
        <taxon>Eukaryota</taxon>
        <taxon>Metazoa</taxon>
        <taxon>Spiralia</taxon>
        <taxon>Lophotrochozoa</taxon>
        <taxon>Mollusca</taxon>
        <taxon>Bivalvia</taxon>
        <taxon>Autobranchia</taxon>
        <taxon>Heteroconchia</taxon>
        <taxon>Palaeoheterodonta</taxon>
        <taxon>Unionida</taxon>
        <taxon>Unionoidea</taxon>
        <taxon>Unionidae</taxon>
        <taxon>Ambleminae</taxon>
        <taxon>Lampsilini</taxon>
        <taxon>Potamilus</taxon>
    </lineage>
</organism>
<dbReference type="AlphaFoldDB" id="A0AAE0VKY3"/>
<evidence type="ECO:0000313" key="2">
    <source>
        <dbReference type="Proteomes" id="UP001195483"/>
    </source>
</evidence>
<reference evidence="1" key="3">
    <citation type="submission" date="2023-05" db="EMBL/GenBank/DDBJ databases">
        <authorList>
            <person name="Smith C.H."/>
        </authorList>
    </citation>
    <scope>NUCLEOTIDE SEQUENCE</scope>
    <source>
        <strain evidence="1">CHS0354</strain>
        <tissue evidence="1">Mantle</tissue>
    </source>
</reference>
<accession>A0AAE0VKY3</accession>
<evidence type="ECO:0000313" key="1">
    <source>
        <dbReference type="EMBL" id="KAK3581431.1"/>
    </source>
</evidence>
<reference evidence="1" key="2">
    <citation type="journal article" date="2021" name="Genome Biol. Evol.">
        <title>Developing a high-quality reference genome for a parasitic bivalve with doubly uniparental inheritance (Bivalvia: Unionida).</title>
        <authorList>
            <person name="Smith C.H."/>
        </authorList>
    </citation>
    <scope>NUCLEOTIDE SEQUENCE</scope>
    <source>
        <strain evidence="1">CHS0354</strain>
        <tissue evidence="1">Mantle</tissue>
    </source>
</reference>
<protein>
    <submittedName>
        <fullName evidence="1">Uncharacterized protein</fullName>
    </submittedName>
</protein>
<dbReference type="EMBL" id="JAEAOA010001006">
    <property type="protein sequence ID" value="KAK3581431.1"/>
    <property type="molecule type" value="Genomic_DNA"/>
</dbReference>
<feature type="non-terminal residue" evidence="1">
    <location>
        <position position="1"/>
    </location>
</feature>
<comment type="caution">
    <text evidence="1">The sequence shown here is derived from an EMBL/GenBank/DDBJ whole genome shotgun (WGS) entry which is preliminary data.</text>
</comment>
<dbReference type="Proteomes" id="UP001195483">
    <property type="component" value="Unassembled WGS sequence"/>
</dbReference>
<keyword evidence="2" id="KW-1185">Reference proteome</keyword>
<proteinExistence type="predicted"/>
<sequence length="63" mass="7004">LPILLRETKLMTLADAASVGGYSPTPQTGDVLPYMDSKIMFEWDSYDEYEIAKEDFINAVGSV</sequence>
<gene>
    <name evidence="1" type="ORF">CHS0354_016294</name>
</gene>
<name>A0AAE0VKY3_9BIVA</name>